<evidence type="ECO:0000256" key="4">
    <source>
        <dbReference type="ARBA" id="ARBA00023136"/>
    </source>
</evidence>
<feature type="transmembrane region" description="Helical" evidence="5">
    <location>
        <begin position="137"/>
        <end position="160"/>
    </location>
</feature>
<accession>A0AA40VPF8</accession>
<proteinExistence type="predicted"/>
<dbReference type="SUPFAM" id="SSF103473">
    <property type="entry name" value="MFS general substrate transporter"/>
    <property type="match status" value="1"/>
</dbReference>
<reference evidence="7 8" key="1">
    <citation type="submission" date="2020-08" db="EMBL/GenBank/DDBJ databases">
        <title>Sequencing the genomes of 1000 actinobacteria strains.</title>
        <authorList>
            <person name="Klenk H.-P."/>
        </authorList>
    </citation>
    <scope>NUCLEOTIDE SEQUENCE [LARGE SCALE GENOMIC DNA]</scope>
    <source>
        <strain evidence="7 8">DSM 19600</strain>
    </source>
</reference>
<dbReference type="GO" id="GO:0022857">
    <property type="term" value="F:transmembrane transporter activity"/>
    <property type="evidence" value="ECO:0007669"/>
    <property type="project" value="InterPro"/>
</dbReference>
<dbReference type="PROSITE" id="PS50850">
    <property type="entry name" value="MFS"/>
    <property type="match status" value="1"/>
</dbReference>
<dbReference type="AlphaFoldDB" id="A0AA40VPF8"/>
<evidence type="ECO:0000313" key="7">
    <source>
        <dbReference type="EMBL" id="MBB4141288.1"/>
    </source>
</evidence>
<feature type="transmembrane region" description="Helical" evidence="5">
    <location>
        <begin position="102"/>
        <end position="125"/>
    </location>
</feature>
<comment type="caution">
    <text evidence="7">The sequence shown here is derived from an EMBL/GenBank/DDBJ whole genome shotgun (WGS) entry which is preliminary data.</text>
</comment>
<evidence type="ECO:0000313" key="8">
    <source>
        <dbReference type="Proteomes" id="UP000549113"/>
    </source>
</evidence>
<feature type="transmembrane region" description="Helical" evidence="5">
    <location>
        <begin position="304"/>
        <end position="331"/>
    </location>
</feature>
<name>A0AA40VPF8_9MICO</name>
<dbReference type="PANTHER" id="PTHR23526">
    <property type="entry name" value="INTEGRAL MEMBRANE TRANSPORT PROTEIN-RELATED"/>
    <property type="match status" value="1"/>
</dbReference>
<dbReference type="PANTHER" id="PTHR23526:SF4">
    <property type="entry name" value="INTEGRAL MEMBRANE TRANSPORT PROTEIN"/>
    <property type="match status" value="1"/>
</dbReference>
<dbReference type="RefSeq" id="WP_183500780.1">
    <property type="nucleotide sequence ID" value="NZ_BAABCO010000003.1"/>
</dbReference>
<dbReference type="GO" id="GO:0005886">
    <property type="term" value="C:plasma membrane"/>
    <property type="evidence" value="ECO:0007669"/>
    <property type="project" value="UniProtKB-SubCell"/>
</dbReference>
<feature type="transmembrane region" description="Helical" evidence="5">
    <location>
        <begin position="46"/>
        <end position="64"/>
    </location>
</feature>
<dbReference type="InterPro" id="IPR011701">
    <property type="entry name" value="MFS"/>
</dbReference>
<feature type="domain" description="Major facilitator superfamily (MFS) profile" evidence="6">
    <location>
        <begin position="12"/>
        <end position="393"/>
    </location>
</feature>
<dbReference type="Gene3D" id="1.20.1250.20">
    <property type="entry name" value="MFS general substrate transporter like domains"/>
    <property type="match status" value="2"/>
</dbReference>
<keyword evidence="4 5" id="KW-0472">Membrane</keyword>
<dbReference type="EMBL" id="JACIFH010000001">
    <property type="protein sequence ID" value="MBB4141288.1"/>
    <property type="molecule type" value="Genomic_DNA"/>
</dbReference>
<dbReference type="Proteomes" id="UP000549113">
    <property type="component" value="Unassembled WGS sequence"/>
</dbReference>
<evidence type="ECO:0000256" key="1">
    <source>
        <dbReference type="ARBA" id="ARBA00004651"/>
    </source>
</evidence>
<feature type="transmembrane region" description="Helical" evidence="5">
    <location>
        <begin position="281"/>
        <end position="298"/>
    </location>
</feature>
<keyword evidence="3 5" id="KW-1133">Transmembrane helix</keyword>
<keyword evidence="8" id="KW-1185">Reference proteome</keyword>
<dbReference type="InterPro" id="IPR036259">
    <property type="entry name" value="MFS_trans_sf"/>
</dbReference>
<protein>
    <submittedName>
        <fullName evidence="7">MFS family arabinose efflux permease</fullName>
    </submittedName>
</protein>
<gene>
    <name evidence="7" type="ORF">BKA10_003082</name>
</gene>
<evidence type="ECO:0000256" key="3">
    <source>
        <dbReference type="ARBA" id="ARBA00022989"/>
    </source>
</evidence>
<feature type="transmembrane region" description="Helical" evidence="5">
    <location>
        <begin position="352"/>
        <end position="376"/>
    </location>
</feature>
<feature type="transmembrane region" description="Helical" evidence="5">
    <location>
        <begin position="12"/>
        <end position="34"/>
    </location>
</feature>
<sequence>MTGTFTSPPGGWLWRPLVGVALGQIALGIARPALSYAALDLGADGLTIGILVSAAAVLPVLIAIPLGTIVGRLTHIAIVPVVSALVLVGSCVLAAITRELWVLVIASGLMGAAHLGLALGGQGWISRSAPPRLYNSGFGWMAAGASLGQAIGPVVSGIVVGPTATTREGISAAFWIAAAVGMVLAIAFTSTAVRRYATTDPAEPTTVGDVLRAPGVLRYVFVSAAVLTSVDLLTAYLPLIGENIGLSPITVGLLLGVRGTTSMISRMFLGLLARRWSSSGLLLWSTAGSAVALVTVALSSQPVLLFAAMVFGGFFLGVAQPLSITIIIATLAPRARSRALGVRMLGNQLAQVLVPLAAGALALVLGPGAVFLAQAAGLMASAGWELAARRDSAPE</sequence>
<dbReference type="Pfam" id="PF07690">
    <property type="entry name" value="MFS_1"/>
    <property type="match status" value="1"/>
</dbReference>
<comment type="subcellular location">
    <subcellularLocation>
        <location evidence="1">Cell membrane</location>
        <topology evidence="1">Multi-pass membrane protein</topology>
    </subcellularLocation>
</comment>
<keyword evidence="2 5" id="KW-0812">Transmembrane</keyword>
<organism evidence="7 8">
    <name type="scientific">Microbacterium invictum</name>
    <dbReference type="NCBI Taxonomy" id="515415"/>
    <lineage>
        <taxon>Bacteria</taxon>
        <taxon>Bacillati</taxon>
        <taxon>Actinomycetota</taxon>
        <taxon>Actinomycetes</taxon>
        <taxon>Micrococcales</taxon>
        <taxon>Microbacteriaceae</taxon>
        <taxon>Microbacterium</taxon>
    </lineage>
</organism>
<feature type="transmembrane region" description="Helical" evidence="5">
    <location>
        <begin position="76"/>
        <end position="96"/>
    </location>
</feature>
<evidence type="ECO:0000259" key="6">
    <source>
        <dbReference type="PROSITE" id="PS50850"/>
    </source>
</evidence>
<evidence type="ECO:0000256" key="5">
    <source>
        <dbReference type="SAM" id="Phobius"/>
    </source>
</evidence>
<feature type="transmembrane region" description="Helical" evidence="5">
    <location>
        <begin position="172"/>
        <end position="193"/>
    </location>
</feature>
<evidence type="ECO:0000256" key="2">
    <source>
        <dbReference type="ARBA" id="ARBA00022692"/>
    </source>
</evidence>
<dbReference type="InterPro" id="IPR020846">
    <property type="entry name" value="MFS_dom"/>
</dbReference>
<dbReference type="InterPro" id="IPR052528">
    <property type="entry name" value="Sugar_transport-like"/>
</dbReference>